<reference evidence="1 2" key="1">
    <citation type="submission" date="2013-12" db="EMBL/GenBank/DDBJ databases">
        <authorList>
            <consortium name="DOE Joint Genome Institute"/>
            <person name="Smidt H."/>
            <person name="Huntemann M."/>
            <person name="Han J."/>
            <person name="Chen A."/>
            <person name="Kyrpides N."/>
            <person name="Mavromatis K."/>
            <person name="Markowitz V."/>
            <person name="Palaniappan K."/>
            <person name="Ivanova N."/>
            <person name="Schaumberg A."/>
            <person name="Pati A."/>
            <person name="Liolios K."/>
            <person name="Nordberg H.P."/>
            <person name="Cantor M.N."/>
            <person name="Hua S.X."/>
            <person name="Woyke T."/>
        </authorList>
    </citation>
    <scope>NUCLEOTIDE SEQUENCE [LARGE SCALE GENOMIC DNA]</scope>
    <source>
        <strain evidence="2">DSM 15288</strain>
    </source>
</reference>
<protein>
    <submittedName>
        <fullName evidence="1">Uncharacterized protein</fullName>
    </submittedName>
</protein>
<organism evidence="1 2">
    <name type="scientific">Desulfitobacterium metallireducens DSM 15288</name>
    <dbReference type="NCBI Taxonomy" id="871968"/>
    <lineage>
        <taxon>Bacteria</taxon>
        <taxon>Bacillati</taxon>
        <taxon>Bacillota</taxon>
        <taxon>Clostridia</taxon>
        <taxon>Eubacteriales</taxon>
        <taxon>Desulfitobacteriaceae</taxon>
        <taxon>Desulfitobacterium</taxon>
    </lineage>
</organism>
<dbReference type="AlphaFoldDB" id="W0EG39"/>
<gene>
    <name evidence="1" type="ORF">DESME_04910</name>
</gene>
<proteinExistence type="predicted"/>
<dbReference type="RefSeq" id="WP_006715007.1">
    <property type="nucleotide sequence ID" value="NZ_CP007032.1"/>
</dbReference>
<dbReference type="EMBL" id="CP007032">
    <property type="protein sequence ID" value="AHF08488.1"/>
    <property type="molecule type" value="Genomic_DNA"/>
</dbReference>
<evidence type="ECO:0000313" key="1">
    <source>
        <dbReference type="EMBL" id="AHF08488.1"/>
    </source>
</evidence>
<evidence type="ECO:0000313" key="2">
    <source>
        <dbReference type="Proteomes" id="UP000010847"/>
    </source>
</evidence>
<dbReference type="KEGG" id="dmt:DESME_04910"/>
<accession>W0EG39</accession>
<dbReference type="Proteomes" id="UP000010847">
    <property type="component" value="Chromosome"/>
</dbReference>
<name>W0EG39_9FIRM</name>
<sequence>MLKRPIIEKEYIDHFQEIGYFGETQDLEMNHISQVEESIKTNRGHRFQLLVSSELNSNLGAKEYEVVGWIERTEEIPFDFIIYDRKQSKHYLARLHGRKDGWPLFSVQPEGYTCARSQMGSDWNCLMCIKYFGTVCKAR</sequence>
<dbReference type="HOGENOM" id="CLU_1841902_0_0_9"/>
<keyword evidence="2" id="KW-1185">Reference proteome</keyword>
<dbReference type="OrthoDB" id="9883139at2"/>